<keyword evidence="2" id="KW-1185">Reference proteome</keyword>
<dbReference type="AlphaFoldDB" id="A0A917DCE2"/>
<comment type="caution">
    <text evidence="1">The sequence shown here is derived from an EMBL/GenBank/DDBJ whole genome shotgun (WGS) entry which is preliminary data.</text>
</comment>
<name>A0A917DCE2_9HYPH</name>
<proteinExistence type="predicted"/>
<dbReference type="Proteomes" id="UP000613160">
    <property type="component" value="Unassembled WGS sequence"/>
</dbReference>
<organism evidence="1 2">
    <name type="scientific">Aureimonas glaciei</name>
    <dbReference type="NCBI Taxonomy" id="1776957"/>
    <lineage>
        <taxon>Bacteria</taxon>
        <taxon>Pseudomonadati</taxon>
        <taxon>Pseudomonadota</taxon>
        <taxon>Alphaproteobacteria</taxon>
        <taxon>Hyphomicrobiales</taxon>
        <taxon>Aurantimonadaceae</taxon>
        <taxon>Aureimonas</taxon>
    </lineage>
</organism>
<evidence type="ECO:0000313" key="1">
    <source>
        <dbReference type="EMBL" id="GGD24790.1"/>
    </source>
</evidence>
<sequence>MRKPQSVQALTDFGRTRLSKTFFMRDFLYSDIATIHRLANLPDDPDLAIAAGTRLCEDLLEPLQDVFGRLAVRSSYRSVEVNGFGCAQQRAGKAGYNCAANDVAGHIWDRRDADGCMGATACVVVPAFWDRFQAPGDWQRLAWWIHDHLPYASMQFFPRYFAFNLSWHERPVRRIDSFVAPKGCLTKPGMANHGGSHEEVWRGIV</sequence>
<gene>
    <name evidence="1" type="ORF">GCM10011335_29670</name>
</gene>
<dbReference type="RefSeq" id="WP_188852027.1">
    <property type="nucleotide sequence ID" value="NZ_BMJJ01000007.1"/>
</dbReference>
<reference evidence="1" key="1">
    <citation type="journal article" date="2014" name="Int. J. Syst. Evol. Microbiol.">
        <title>Complete genome sequence of Corynebacterium casei LMG S-19264T (=DSM 44701T), isolated from a smear-ripened cheese.</title>
        <authorList>
            <consortium name="US DOE Joint Genome Institute (JGI-PGF)"/>
            <person name="Walter F."/>
            <person name="Albersmeier A."/>
            <person name="Kalinowski J."/>
            <person name="Ruckert C."/>
        </authorList>
    </citation>
    <scope>NUCLEOTIDE SEQUENCE</scope>
    <source>
        <strain evidence="1">CGMCC 1.15493</strain>
    </source>
</reference>
<protein>
    <recommendedName>
        <fullName evidence="3">Peptidase M15</fullName>
    </recommendedName>
</protein>
<evidence type="ECO:0008006" key="3">
    <source>
        <dbReference type="Google" id="ProtNLM"/>
    </source>
</evidence>
<dbReference type="EMBL" id="BMJJ01000007">
    <property type="protein sequence ID" value="GGD24790.1"/>
    <property type="molecule type" value="Genomic_DNA"/>
</dbReference>
<dbReference type="SUPFAM" id="SSF55166">
    <property type="entry name" value="Hedgehog/DD-peptidase"/>
    <property type="match status" value="1"/>
</dbReference>
<reference evidence="1" key="2">
    <citation type="submission" date="2020-09" db="EMBL/GenBank/DDBJ databases">
        <authorList>
            <person name="Sun Q."/>
            <person name="Zhou Y."/>
        </authorList>
    </citation>
    <scope>NUCLEOTIDE SEQUENCE</scope>
    <source>
        <strain evidence="1">CGMCC 1.15493</strain>
    </source>
</reference>
<accession>A0A917DCE2</accession>
<dbReference type="InterPro" id="IPR009045">
    <property type="entry name" value="Zn_M74/Hedgehog-like"/>
</dbReference>
<evidence type="ECO:0000313" key="2">
    <source>
        <dbReference type="Proteomes" id="UP000613160"/>
    </source>
</evidence>